<reference evidence="4" key="1">
    <citation type="submission" date="2019-10" db="EMBL/GenBank/DDBJ databases">
        <title>Antimicrobial potential of Antarctic Bacteria.</title>
        <authorList>
            <person name="Benaud N."/>
            <person name="Edwards R.J."/>
            <person name="Ferrari B.C."/>
        </authorList>
    </citation>
    <scope>NUCLEOTIDE SEQUENCE [LARGE SCALE GENOMIC DNA]</scope>
    <source>
        <strain evidence="4">NBSH44</strain>
    </source>
</reference>
<dbReference type="RefSeq" id="WP_185299780.1">
    <property type="nucleotide sequence ID" value="NZ_CP045702.1"/>
</dbReference>
<accession>A0A7G7BLT1</accession>
<sequence>MAPGLLPSRWSRASRRVLCLAVSAAAVLGPVSWTYAAERVPGAPGGAAHRSAGTPPSDAGARGPLALAPRSADLPGTSRSADLPAAATGSPSPAPTATAPPLPSAPGPTPSAPASRPSAGPSASAASTSPPAVPSGSPSALPPAASRPAGPPSGSAAPPPGGSSASPSASAVRSPLAGRPAGEGRTRPGRSLSPLELARADALLEEEEPEPDIGEVLPAEVTPSTSAGAPQSAPQALDGPAVRQVQEVSLGAGIALVGLGLGFLAFRMRRAR</sequence>
<feature type="region of interest" description="Disordered" evidence="1">
    <location>
        <begin position="43"/>
        <end position="237"/>
    </location>
</feature>
<feature type="transmembrane region" description="Helical" evidence="2">
    <location>
        <begin position="248"/>
        <end position="266"/>
    </location>
</feature>
<feature type="compositionally biased region" description="Pro residues" evidence="1">
    <location>
        <begin position="92"/>
        <end position="111"/>
    </location>
</feature>
<feature type="compositionally biased region" description="Acidic residues" evidence="1">
    <location>
        <begin position="203"/>
        <end position="213"/>
    </location>
</feature>
<evidence type="ECO:0000313" key="4">
    <source>
        <dbReference type="Proteomes" id="UP000515307"/>
    </source>
</evidence>
<name>A0A7G7BLT1_9ACTN</name>
<evidence type="ECO:0000256" key="1">
    <source>
        <dbReference type="SAM" id="MobiDB-lite"/>
    </source>
</evidence>
<dbReference type="Proteomes" id="UP000515307">
    <property type="component" value="Chromosome"/>
</dbReference>
<evidence type="ECO:0000313" key="3">
    <source>
        <dbReference type="EMBL" id="QNE76296.1"/>
    </source>
</evidence>
<keyword evidence="2" id="KW-1133">Transmembrane helix</keyword>
<keyword evidence="2" id="KW-0472">Membrane</keyword>
<protein>
    <submittedName>
        <fullName evidence="3">Uncharacterized protein</fullName>
    </submittedName>
</protein>
<keyword evidence="4" id="KW-1185">Reference proteome</keyword>
<gene>
    <name evidence="3" type="ORF">F0344_18190</name>
</gene>
<proteinExistence type="predicted"/>
<feature type="compositionally biased region" description="Low complexity" evidence="1">
    <location>
        <begin position="112"/>
        <end position="177"/>
    </location>
</feature>
<organism evidence="3 4">
    <name type="scientific">Streptomyces finlayi</name>
    <dbReference type="NCBI Taxonomy" id="67296"/>
    <lineage>
        <taxon>Bacteria</taxon>
        <taxon>Bacillati</taxon>
        <taxon>Actinomycetota</taxon>
        <taxon>Actinomycetes</taxon>
        <taxon>Kitasatosporales</taxon>
        <taxon>Streptomycetaceae</taxon>
        <taxon>Streptomyces</taxon>
    </lineage>
</organism>
<dbReference type="KEGG" id="sfiy:F0344_18190"/>
<evidence type="ECO:0000256" key="2">
    <source>
        <dbReference type="SAM" id="Phobius"/>
    </source>
</evidence>
<dbReference type="AlphaFoldDB" id="A0A7G7BLT1"/>
<feature type="compositionally biased region" description="Polar residues" evidence="1">
    <location>
        <begin position="222"/>
        <end position="234"/>
    </location>
</feature>
<dbReference type="EMBL" id="CP045702">
    <property type="protein sequence ID" value="QNE76296.1"/>
    <property type="molecule type" value="Genomic_DNA"/>
</dbReference>
<keyword evidence="2" id="KW-0812">Transmembrane</keyword>